<feature type="signal peptide" evidence="1">
    <location>
        <begin position="1"/>
        <end position="18"/>
    </location>
</feature>
<evidence type="ECO:0000313" key="3">
    <source>
        <dbReference type="EMBL" id="EFI95486.1"/>
    </source>
</evidence>
<keyword evidence="1" id="KW-0732">Signal</keyword>
<dbReference type="RefSeq" id="XP_003030389.1">
    <property type="nucleotide sequence ID" value="XM_003030343.1"/>
</dbReference>
<feature type="domain" description="Fungal calcium binding protein" evidence="2">
    <location>
        <begin position="29"/>
        <end position="82"/>
    </location>
</feature>
<feature type="chain" id="PRO_5003120664" description="Fungal calcium binding protein domain-containing protein" evidence="1">
    <location>
        <begin position="19"/>
        <end position="90"/>
    </location>
</feature>
<name>D8Q8J7_SCHCM</name>
<dbReference type="GeneID" id="9587879"/>
<feature type="non-terminal residue" evidence="3">
    <location>
        <position position="90"/>
    </location>
</feature>
<keyword evidence="4" id="KW-1185">Reference proteome</keyword>
<evidence type="ECO:0000259" key="2">
    <source>
        <dbReference type="Pfam" id="PF12192"/>
    </source>
</evidence>
<dbReference type="HOGENOM" id="CLU_164947_0_0_1"/>
<protein>
    <recommendedName>
        <fullName evidence="2">Fungal calcium binding protein domain-containing protein</fullName>
    </recommendedName>
</protein>
<dbReference type="EMBL" id="GL377308">
    <property type="protein sequence ID" value="EFI95486.1"/>
    <property type="molecule type" value="Genomic_DNA"/>
</dbReference>
<reference evidence="3 4" key="1">
    <citation type="journal article" date="2010" name="Nat. Biotechnol.">
        <title>Genome sequence of the model mushroom Schizophyllum commune.</title>
        <authorList>
            <person name="Ohm R.A."/>
            <person name="de Jong J.F."/>
            <person name="Lugones L.G."/>
            <person name="Aerts A."/>
            <person name="Kothe E."/>
            <person name="Stajich J.E."/>
            <person name="de Vries R.P."/>
            <person name="Record E."/>
            <person name="Levasseur A."/>
            <person name="Baker S.E."/>
            <person name="Bartholomew K.A."/>
            <person name="Coutinho P.M."/>
            <person name="Erdmann S."/>
            <person name="Fowler T.J."/>
            <person name="Gathman A.C."/>
            <person name="Lombard V."/>
            <person name="Henrissat B."/>
            <person name="Knabe N."/>
            <person name="Kuees U."/>
            <person name="Lilly W.W."/>
            <person name="Lindquist E."/>
            <person name="Lucas S."/>
            <person name="Magnuson J.K."/>
            <person name="Piumi F."/>
            <person name="Raudaskoski M."/>
            <person name="Salamov A."/>
            <person name="Schmutz J."/>
            <person name="Schwarze F.W.M.R."/>
            <person name="vanKuyk P.A."/>
            <person name="Horton J.S."/>
            <person name="Grigoriev I.V."/>
            <person name="Woesten H.A.B."/>
        </authorList>
    </citation>
    <scope>NUCLEOTIDE SEQUENCE [LARGE SCALE GENOMIC DNA]</scope>
    <source>
        <strain evidence="4">H4-8 / FGSC 9210</strain>
    </source>
</reference>
<dbReference type="InParanoid" id="D8Q8J7"/>
<dbReference type="InterPro" id="IPR022013">
    <property type="entry name" value="CBP"/>
</dbReference>
<evidence type="ECO:0000313" key="4">
    <source>
        <dbReference type="Proteomes" id="UP000007431"/>
    </source>
</evidence>
<evidence type="ECO:0000256" key="1">
    <source>
        <dbReference type="SAM" id="SignalP"/>
    </source>
</evidence>
<dbReference type="KEGG" id="scm:SCHCO_02703305"/>
<dbReference type="OrthoDB" id="10384840at2759"/>
<organism evidence="4">
    <name type="scientific">Schizophyllum commune (strain H4-8 / FGSC 9210)</name>
    <name type="common">Split gill fungus</name>
    <dbReference type="NCBI Taxonomy" id="578458"/>
    <lineage>
        <taxon>Eukaryota</taxon>
        <taxon>Fungi</taxon>
        <taxon>Dikarya</taxon>
        <taxon>Basidiomycota</taxon>
        <taxon>Agaricomycotina</taxon>
        <taxon>Agaricomycetes</taxon>
        <taxon>Agaricomycetidae</taxon>
        <taxon>Agaricales</taxon>
        <taxon>Schizophyllaceae</taxon>
        <taxon>Schizophyllum</taxon>
    </lineage>
</organism>
<sequence length="90" mass="8945">MQFSLVAVFATLATAAVAAPQPVQREAQLSCPIVECLAALAPAAAICGVAAATLGRDTAADVNCLANAANAGVNFPDSCQQCADELGVKL</sequence>
<dbReference type="Pfam" id="PF12192">
    <property type="entry name" value="CBP"/>
    <property type="match status" value="1"/>
</dbReference>
<accession>D8Q8J7</accession>
<gene>
    <name evidence="3" type="ORF">SCHCODRAFT_110286</name>
</gene>
<dbReference type="Gene3D" id="1.10.1740.120">
    <property type="match status" value="1"/>
</dbReference>
<dbReference type="AlphaFoldDB" id="D8Q8J7"/>
<proteinExistence type="predicted"/>
<dbReference type="VEuPathDB" id="FungiDB:SCHCODRAFT_02703305"/>
<dbReference type="Proteomes" id="UP000007431">
    <property type="component" value="Unassembled WGS sequence"/>
</dbReference>